<dbReference type="Gene3D" id="1.20.1280.50">
    <property type="match status" value="1"/>
</dbReference>
<protein>
    <recommendedName>
        <fullName evidence="2">F-box domain-containing protein</fullName>
    </recommendedName>
</protein>
<feature type="compositionally biased region" description="Low complexity" evidence="1">
    <location>
        <begin position="439"/>
        <end position="450"/>
    </location>
</feature>
<accession>A0A9P3PW67</accession>
<dbReference type="InterPro" id="IPR036047">
    <property type="entry name" value="F-box-like_dom_sf"/>
</dbReference>
<keyword evidence="4" id="KW-1185">Reference proteome</keyword>
<dbReference type="SMART" id="SM00256">
    <property type="entry name" value="FBOX"/>
    <property type="match status" value="1"/>
</dbReference>
<sequence length="743" mass="82430">MHRAVQFMSLPVELMCNILSFLDSVDLVRCTVVTKRLRKAILESSRLQYTIELAKHRMVPLLPPSAAPPYVSRLKILLDRERAWKTLRWNGRYNLKLPPTGSVYEFVGGLYGNGREDDRRVTASISFLELPTRGWASCEKGDGAADLKTWMHPMSDIIIIDFTMDPSQDMLVLVALAEPGSKYVYDVHLRTLSTNEPHPRAPLSSLPCLLKPAHTLLTTEHIAAVRVQVSGDLVALLVKEIHDGIGAHLEIWDWINNPQASCKLERRSGIDDFTFLTKDAFLIVRPVGSFEVYTFENPITGAAPSCRATYALPPLSEGYMYWYITMSSNPAPGSVPQPNLDPTAMEGRERQTYYPKPDERIHACCLYVFNPAMEDTTHRVHCFVFFVNIHSLLRPPAEWLQHKRPRYKQTGKRRQPSSSSDTDSSRATSQQVPLPVGNSTSTGSSGTSSTCHSPCGISRPESLQLSFSSPNPTTASSSTLSPHSTASTSMSTSNAPSLPFPMHLPDPVVFSVRPPLYSPTAPPTPLTAYIPWSVWGPQSTRWFQECISTDWQHSIYGLRTIECVTPEKLGYPAGSSPPPLDPCDHHGRDVAPDTSTPSTWNGQENGAASSAAGVTTAQQAEGTPERSSSATNSSDPPVTWRHLRLRDYNPYAIMEAQREESEGANRKGKGKHAVWGAPRVVTEPSTTKVRGVFKHDVTSCLPYVEVVSQEMFEVTDVMMDDCRLLLLKRGENGRLKRMDVLTM</sequence>
<proteinExistence type="predicted"/>
<dbReference type="EMBL" id="BRPK01000011">
    <property type="protein sequence ID" value="GLB42377.1"/>
    <property type="molecule type" value="Genomic_DNA"/>
</dbReference>
<evidence type="ECO:0000313" key="3">
    <source>
        <dbReference type="EMBL" id="GLB42377.1"/>
    </source>
</evidence>
<feature type="compositionally biased region" description="Polar residues" evidence="1">
    <location>
        <begin position="625"/>
        <end position="636"/>
    </location>
</feature>
<evidence type="ECO:0000313" key="4">
    <source>
        <dbReference type="Proteomes" id="UP001063166"/>
    </source>
</evidence>
<feature type="compositionally biased region" description="Low complexity" evidence="1">
    <location>
        <begin position="606"/>
        <end position="620"/>
    </location>
</feature>
<dbReference type="AlphaFoldDB" id="A0A9P3PW67"/>
<feature type="region of interest" description="Disordered" evidence="1">
    <location>
        <begin position="403"/>
        <end position="498"/>
    </location>
</feature>
<dbReference type="SUPFAM" id="SSF81383">
    <property type="entry name" value="F-box domain"/>
    <property type="match status" value="1"/>
</dbReference>
<feature type="compositionally biased region" description="Low complexity" evidence="1">
    <location>
        <begin position="416"/>
        <end position="431"/>
    </location>
</feature>
<gene>
    <name evidence="3" type="ORF">LshimejAT787_1103920</name>
</gene>
<name>A0A9P3PW67_LYOSH</name>
<dbReference type="PROSITE" id="PS50181">
    <property type="entry name" value="FBOX"/>
    <property type="match status" value="1"/>
</dbReference>
<evidence type="ECO:0000259" key="2">
    <source>
        <dbReference type="PROSITE" id="PS50181"/>
    </source>
</evidence>
<feature type="compositionally biased region" description="Basic residues" evidence="1">
    <location>
        <begin position="403"/>
        <end position="415"/>
    </location>
</feature>
<feature type="compositionally biased region" description="Polar residues" evidence="1">
    <location>
        <begin position="593"/>
        <end position="604"/>
    </location>
</feature>
<comment type="caution">
    <text evidence="3">The sequence shown here is derived from an EMBL/GenBank/DDBJ whole genome shotgun (WGS) entry which is preliminary data.</text>
</comment>
<dbReference type="Pfam" id="PF12937">
    <property type="entry name" value="F-box-like"/>
    <property type="match status" value="1"/>
</dbReference>
<dbReference type="InterPro" id="IPR001810">
    <property type="entry name" value="F-box_dom"/>
</dbReference>
<dbReference type="OrthoDB" id="3256413at2759"/>
<reference evidence="3" key="1">
    <citation type="submission" date="2022-07" db="EMBL/GenBank/DDBJ databases">
        <title>The genome of Lyophyllum shimeji provides insight into the initial evolution of ectomycorrhizal fungal genome.</title>
        <authorList>
            <person name="Kobayashi Y."/>
            <person name="Shibata T."/>
            <person name="Hirakawa H."/>
            <person name="Shigenobu S."/>
            <person name="Nishiyama T."/>
            <person name="Yamada A."/>
            <person name="Hasebe M."/>
            <person name="Kawaguchi M."/>
        </authorList>
    </citation>
    <scope>NUCLEOTIDE SEQUENCE</scope>
    <source>
        <strain evidence="3">AT787</strain>
    </source>
</reference>
<feature type="compositionally biased region" description="Low complexity" evidence="1">
    <location>
        <begin position="466"/>
        <end position="497"/>
    </location>
</feature>
<organism evidence="3 4">
    <name type="scientific">Lyophyllum shimeji</name>
    <name type="common">Hon-shimeji</name>
    <name type="synonym">Tricholoma shimeji</name>
    <dbReference type="NCBI Taxonomy" id="47721"/>
    <lineage>
        <taxon>Eukaryota</taxon>
        <taxon>Fungi</taxon>
        <taxon>Dikarya</taxon>
        <taxon>Basidiomycota</taxon>
        <taxon>Agaricomycotina</taxon>
        <taxon>Agaricomycetes</taxon>
        <taxon>Agaricomycetidae</taxon>
        <taxon>Agaricales</taxon>
        <taxon>Tricholomatineae</taxon>
        <taxon>Lyophyllaceae</taxon>
        <taxon>Lyophyllum</taxon>
    </lineage>
</organism>
<feature type="domain" description="F-box" evidence="2">
    <location>
        <begin position="4"/>
        <end position="51"/>
    </location>
</feature>
<dbReference type="Proteomes" id="UP001063166">
    <property type="component" value="Unassembled WGS sequence"/>
</dbReference>
<feature type="compositionally biased region" description="Basic and acidic residues" evidence="1">
    <location>
        <begin position="582"/>
        <end position="591"/>
    </location>
</feature>
<dbReference type="CDD" id="cd09917">
    <property type="entry name" value="F-box_SF"/>
    <property type="match status" value="1"/>
</dbReference>
<feature type="region of interest" description="Disordered" evidence="1">
    <location>
        <begin position="572"/>
        <end position="641"/>
    </location>
</feature>
<evidence type="ECO:0000256" key="1">
    <source>
        <dbReference type="SAM" id="MobiDB-lite"/>
    </source>
</evidence>